<evidence type="ECO:0000256" key="1">
    <source>
        <dbReference type="ARBA" id="ARBA00004116"/>
    </source>
</evidence>
<dbReference type="PANTHER" id="PTHR10426:SF79">
    <property type="entry name" value="PROTEIN STRICTOSIDINE SYNTHASE-LIKE 2"/>
    <property type="match status" value="1"/>
</dbReference>
<evidence type="ECO:0000256" key="3">
    <source>
        <dbReference type="ARBA" id="ARBA00022554"/>
    </source>
</evidence>
<dbReference type="EC" id="4.3.3.2" evidence="7"/>
<dbReference type="GO" id="GO:0016829">
    <property type="term" value="F:lyase activity"/>
    <property type="evidence" value="ECO:0007669"/>
    <property type="project" value="UniProtKB-KW"/>
</dbReference>
<keyword evidence="4" id="KW-0732">Signal</keyword>
<keyword evidence="5" id="KW-0325">Glycoprotein</keyword>
<comment type="caution">
    <text evidence="7">The sequence shown here is derived from an EMBL/GenBank/DDBJ whole genome shotgun (WGS) entry which is preliminary data.</text>
</comment>
<dbReference type="Gene3D" id="2.120.10.30">
    <property type="entry name" value="TolB, C-terminal domain"/>
    <property type="match status" value="1"/>
</dbReference>
<evidence type="ECO:0000256" key="2">
    <source>
        <dbReference type="ARBA" id="ARBA00009191"/>
    </source>
</evidence>
<evidence type="ECO:0000259" key="6">
    <source>
        <dbReference type="Pfam" id="PF03088"/>
    </source>
</evidence>
<dbReference type="Pfam" id="PF20067">
    <property type="entry name" value="SSL_N"/>
    <property type="match status" value="1"/>
</dbReference>
<dbReference type="EMBL" id="PSQE01000007">
    <property type="protein sequence ID" value="RHN47770.1"/>
    <property type="molecule type" value="Genomic_DNA"/>
</dbReference>
<dbReference type="InterPro" id="IPR011042">
    <property type="entry name" value="6-blade_b-propeller_TolB-like"/>
</dbReference>
<dbReference type="PANTHER" id="PTHR10426">
    <property type="entry name" value="STRICTOSIDINE SYNTHASE-RELATED"/>
    <property type="match status" value="1"/>
</dbReference>
<evidence type="ECO:0000256" key="4">
    <source>
        <dbReference type="ARBA" id="ARBA00022729"/>
    </source>
</evidence>
<comment type="similarity">
    <text evidence="2">Belongs to the strictosidine synthase family.</text>
</comment>
<dbReference type="InterPro" id="IPR018119">
    <property type="entry name" value="Strictosidine_synth_cons-reg"/>
</dbReference>
<accession>A0A396H3D3</accession>
<evidence type="ECO:0000256" key="5">
    <source>
        <dbReference type="ARBA" id="ARBA00023180"/>
    </source>
</evidence>
<organism evidence="7">
    <name type="scientific">Medicago truncatula</name>
    <name type="common">Barrel medic</name>
    <name type="synonym">Medicago tribuloides</name>
    <dbReference type="NCBI Taxonomy" id="3880"/>
    <lineage>
        <taxon>Eukaryota</taxon>
        <taxon>Viridiplantae</taxon>
        <taxon>Streptophyta</taxon>
        <taxon>Embryophyta</taxon>
        <taxon>Tracheophyta</taxon>
        <taxon>Spermatophyta</taxon>
        <taxon>Magnoliopsida</taxon>
        <taxon>eudicotyledons</taxon>
        <taxon>Gunneridae</taxon>
        <taxon>Pentapetalae</taxon>
        <taxon>rosids</taxon>
        <taxon>fabids</taxon>
        <taxon>Fabales</taxon>
        <taxon>Fabaceae</taxon>
        <taxon>Papilionoideae</taxon>
        <taxon>50 kb inversion clade</taxon>
        <taxon>NPAAA clade</taxon>
        <taxon>Hologalegina</taxon>
        <taxon>IRL clade</taxon>
        <taxon>Trifolieae</taxon>
        <taxon>Medicago</taxon>
    </lineage>
</organism>
<reference evidence="7" key="1">
    <citation type="journal article" date="2018" name="Nat. Plants">
        <title>Whole-genome landscape of Medicago truncatula symbiotic genes.</title>
        <authorList>
            <person name="Pecrix Y."/>
            <person name="Gamas P."/>
            <person name="Carrere S."/>
        </authorList>
    </citation>
    <scope>NUCLEOTIDE SEQUENCE</scope>
    <source>
        <tissue evidence="7">Leaves</tissue>
    </source>
</reference>
<dbReference type="SUPFAM" id="SSF63829">
    <property type="entry name" value="Calcium-dependent phosphotriesterase"/>
    <property type="match status" value="1"/>
</dbReference>
<evidence type="ECO:0000313" key="7">
    <source>
        <dbReference type="EMBL" id="RHN47770.1"/>
    </source>
</evidence>
<dbReference type="Pfam" id="PF03088">
    <property type="entry name" value="Str_synth"/>
    <property type="match status" value="1"/>
</dbReference>
<dbReference type="Gramene" id="rna42409">
    <property type="protein sequence ID" value="RHN47770.1"/>
    <property type="gene ID" value="gene42409"/>
</dbReference>
<comment type="subcellular location">
    <subcellularLocation>
        <location evidence="1">Vacuole</location>
    </subcellularLocation>
</comment>
<keyword evidence="3" id="KW-0926">Vacuole</keyword>
<dbReference type="FunFam" id="2.120.10.30:FF:000032">
    <property type="entry name" value="Protein STRICTOSIDINE SYNTHASE-LIKE 13"/>
    <property type="match status" value="1"/>
</dbReference>
<feature type="domain" description="Strictosidine synthase conserved region" evidence="6">
    <location>
        <begin position="205"/>
        <end position="292"/>
    </location>
</feature>
<dbReference type="Proteomes" id="UP000265566">
    <property type="component" value="Chromosome 7"/>
</dbReference>
<dbReference type="AlphaFoldDB" id="A0A396H3D3"/>
<proteinExistence type="inferred from homology"/>
<protein>
    <submittedName>
        <fullName evidence="7">Putative strictosidine synthase transcription factor WD40-like family</fullName>
        <ecNumber evidence="7">4.3.3.2</ecNumber>
    </submittedName>
</protein>
<name>A0A396H3D3_MEDTR</name>
<dbReference type="GO" id="GO:0005773">
    <property type="term" value="C:vacuole"/>
    <property type="evidence" value="ECO:0007669"/>
    <property type="project" value="UniProtKB-SubCell"/>
</dbReference>
<sequence>MHNISSTKQESLVHNIPGSIFSPITLSSIGMRPQLHLTAAVVAVFMTAWLAYSRGVTPSKDVTKTSTFGVFNVWQYENKLPIEYGAVGPESFAFDPHGEGPYTGVSDGHIIKWHHHQNRWEDFAVTSSPHRGDDDDVEECGGPYKEHPKKEHICGRPLGLCFNVASGQLYVADAYMGLVVIEPTGGIARKVISHAVEGQPLAFTNSLDIDQRTGAVYFTSSSSKYERRDYVSLILTGDNSGRLIKYEPKSEQVNVLLNNLTFANGVALSKNGNYILISETTKCRILRYWLETPKAGTLEVFANLPGFPDNIKRSPRGGFWVGINSRREKLIQWMISYPWIGKGLVMLPLDITKTYSYLSKKKGSPGLAIRLSEEGDVLEIVEDHRSGNRSSITEVEERDGVLWVGSLDAPFVIKYNNSCGASIK</sequence>
<gene>
    <name evidence="7" type="ORF">MtrunA17_Chr7g0256601</name>
</gene>
<keyword evidence="7" id="KW-0456">Lyase</keyword>
<dbReference type="OrthoDB" id="5307922at2759"/>